<evidence type="ECO:0008006" key="4">
    <source>
        <dbReference type="Google" id="ProtNLM"/>
    </source>
</evidence>
<proteinExistence type="predicted"/>
<name>A0A8H4J3V4_9PEZI</name>
<dbReference type="AlphaFoldDB" id="A0A8H4J3V4"/>
<dbReference type="OrthoDB" id="2129688at2759"/>
<gene>
    <name evidence="2" type="ORF">GTA08_BOTSDO13094</name>
</gene>
<keyword evidence="3" id="KW-1185">Reference proteome</keyword>
<evidence type="ECO:0000256" key="1">
    <source>
        <dbReference type="SAM" id="MobiDB-lite"/>
    </source>
</evidence>
<evidence type="ECO:0000313" key="2">
    <source>
        <dbReference type="EMBL" id="KAF4311302.1"/>
    </source>
</evidence>
<dbReference type="Proteomes" id="UP000572817">
    <property type="component" value="Unassembled WGS sequence"/>
</dbReference>
<reference evidence="2" key="1">
    <citation type="submission" date="2020-04" db="EMBL/GenBank/DDBJ databases">
        <title>Genome Assembly and Annotation of Botryosphaeria dothidea sdau 11-99, a Latent Pathogen of Apple Fruit Ring Rot in China.</title>
        <authorList>
            <person name="Yu C."/>
            <person name="Diao Y."/>
            <person name="Lu Q."/>
            <person name="Zhao J."/>
            <person name="Cui S."/>
            <person name="Peng C."/>
            <person name="He B."/>
            <person name="Liu H."/>
        </authorList>
    </citation>
    <scope>NUCLEOTIDE SEQUENCE [LARGE SCALE GENOMIC DNA]</scope>
    <source>
        <strain evidence="2">Sdau11-99</strain>
    </source>
</reference>
<organism evidence="2 3">
    <name type="scientific">Botryosphaeria dothidea</name>
    <dbReference type="NCBI Taxonomy" id="55169"/>
    <lineage>
        <taxon>Eukaryota</taxon>
        <taxon>Fungi</taxon>
        <taxon>Dikarya</taxon>
        <taxon>Ascomycota</taxon>
        <taxon>Pezizomycotina</taxon>
        <taxon>Dothideomycetes</taxon>
        <taxon>Dothideomycetes incertae sedis</taxon>
        <taxon>Botryosphaeriales</taxon>
        <taxon>Botryosphaeriaceae</taxon>
        <taxon>Botryosphaeria</taxon>
    </lineage>
</organism>
<dbReference type="EMBL" id="WWBZ02000010">
    <property type="protein sequence ID" value="KAF4311302.1"/>
    <property type="molecule type" value="Genomic_DNA"/>
</dbReference>
<sequence length="399" mass="43169">MPPKKRSATPGSRDAPPAKKPKPAKPLGSFPALSDGDVAISVGDLALTLHSQTLRKSCDYFANFDSTSTKFPDRFVLKPASLLLGPDADHTLAFAVVSPADADADADSNNGGDDARIKRARSANEAIFRLLYRQPLSCTKPADFRDVAALATCYGCVDAVKDTLVTAILKASLGTTLFRDGPCALLNAACNLRDESIFSEALLHAVGRGCSDELLPSTVADLVDKHTAGLEAKVQGCWQAAMRCCTTDSIPRALAAVLMRNYVDQHVACTLVSPLRPEVYGVLFALHTMENIKPLLQAGLLARVDDVDEALVAGQDFIVAQDVDRYGDDDDYYAHLYRVHRGLDECVNRRSIEGELRTMLQNVKQVIKPLFVGDRNAGYFTCVQFAGPFPWPKTPSNSP</sequence>
<evidence type="ECO:0000313" key="3">
    <source>
        <dbReference type="Proteomes" id="UP000572817"/>
    </source>
</evidence>
<accession>A0A8H4J3V4</accession>
<feature type="region of interest" description="Disordered" evidence="1">
    <location>
        <begin position="1"/>
        <end position="30"/>
    </location>
</feature>
<comment type="caution">
    <text evidence="2">The sequence shown here is derived from an EMBL/GenBank/DDBJ whole genome shotgun (WGS) entry which is preliminary data.</text>
</comment>
<protein>
    <recommendedName>
        <fullName evidence="4">BTB domain-containing protein</fullName>
    </recommendedName>
</protein>